<keyword evidence="1" id="KW-0175">Coiled coil</keyword>
<sequence length="620" mass="71803">MKRILKLIIIWLITVIILLVSGCGNKSKKVEHTDLENTDLENTDLENTDLENIDLEYSNLYLGEVNKDIYVNKMFQLKLNGKAHDMYVISREELGDMKEYSDTDSIQTGKDKKNYVNDMEAFDKSGAHRYVSIKIYREIEEKGMEKYIETELQKQKKEYEGEYDNAEVKLSTQTLTDKEVQSIDIRLNGERIEYAESILYMKVDDYFIEIKVEGKDSKDIQEVLSMFVAPDYEEHVEPKYIFDLDANVKFTVGEIENGIYTNKMLNLKVDGKANDLRFRNDEEIKKKFGYNDSNRADIESVKEVLNKGDYFVDMHATTPDNKLAIAIFVYKSEYDLNTFLEKELNKLKKEFNASKKTIELFGEEIPGIEFKKVYYDGTATIDLAFIKRGKYITVISSGGEYSSAPKDGFKLFEVLDKQVEIDSDETTDSSESINEGEEVDNNFEFSIGEINNGIYTNKMFGIRFDEKTLGMKIKSREEENNRFYSTDEKKWDIDEVSQLLENGDKFVDMRADIENKSILSVLIKKEDTLKDLDSYINRQMAGLKDKYDMKGIYSEIKKGEDEFLGETRPYISVYTNIYGVDMYQRSEYLKVGNYIAEISAYAGDELSAKQMIDAISKIEE</sequence>
<feature type="coiled-coil region" evidence="1">
    <location>
        <begin position="330"/>
        <end position="357"/>
    </location>
</feature>
<evidence type="ECO:0000313" key="2">
    <source>
        <dbReference type="EMBL" id="RRJ14374.1"/>
    </source>
</evidence>
<keyword evidence="3" id="KW-1185">Reference proteome</keyword>
<dbReference type="Pfam" id="PF00805">
    <property type="entry name" value="Pentapeptide"/>
    <property type="match status" value="1"/>
</dbReference>
<dbReference type="EMBL" id="RRCM01000002">
    <property type="protein sequence ID" value="RRJ14374.1"/>
    <property type="molecule type" value="Genomic_DNA"/>
</dbReference>
<organism evidence="2 3">
    <name type="scientific">Lachnoanaerobaculum orale</name>
    <dbReference type="NCBI Taxonomy" id="979627"/>
    <lineage>
        <taxon>Bacteria</taxon>
        <taxon>Bacillati</taxon>
        <taxon>Bacillota</taxon>
        <taxon>Clostridia</taxon>
        <taxon>Lachnospirales</taxon>
        <taxon>Lachnospiraceae</taxon>
        <taxon>Lachnoanaerobaculum</taxon>
    </lineage>
</organism>
<dbReference type="AlphaFoldDB" id="A0A3P3Q043"/>
<dbReference type="RefSeq" id="WP_124952932.1">
    <property type="nucleotide sequence ID" value="NZ_RRCM01000002.1"/>
</dbReference>
<dbReference type="Proteomes" id="UP000276982">
    <property type="component" value="Unassembled WGS sequence"/>
</dbReference>
<dbReference type="InterPro" id="IPR001646">
    <property type="entry name" value="5peptide_repeat"/>
</dbReference>
<proteinExistence type="predicted"/>
<evidence type="ECO:0000313" key="3">
    <source>
        <dbReference type="Proteomes" id="UP000276982"/>
    </source>
</evidence>
<evidence type="ECO:0008006" key="4">
    <source>
        <dbReference type="Google" id="ProtNLM"/>
    </source>
</evidence>
<dbReference type="PROSITE" id="PS51257">
    <property type="entry name" value="PROKAR_LIPOPROTEIN"/>
    <property type="match status" value="1"/>
</dbReference>
<accession>A0A3P3Q043</accession>
<name>A0A3P3Q043_9FIRM</name>
<gene>
    <name evidence="2" type="ORF">EHW90_11720</name>
</gene>
<comment type="caution">
    <text evidence="2">The sequence shown here is derived from an EMBL/GenBank/DDBJ whole genome shotgun (WGS) entry which is preliminary data.</text>
</comment>
<protein>
    <recommendedName>
        <fullName evidence="4">Lipoprotein</fullName>
    </recommendedName>
</protein>
<reference evidence="2 3" key="1">
    <citation type="submission" date="2018-11" db="EMBL/GenBank/DDBJ databases">
        <title>Genome sequencing of Lachnoanaerobaculum orale DSM 24553T.</title>
        <authorList>
            <person name="Kook J.-K."/>
            <person name="Park S.-N."/>
            <person name="Lim Y.K."/>
        </authorList>
    </citation>
    <scope>NUCLEOTIDE SEQUENCE [LARGE SCALE GENOMIC DNA]</scope>
    <source>
        <strain evidence="2 3">DSM 24553</strain>
    </source>
</reference>
<evidence type="ECO:0000256" key="1">
    <source>
        <dbReference type="SAM" id="Coils"/>
    </source>
</evidence>